<dbReference type="RefSeq" id="WP_191163324.1">
    <property type="nucleotide sequence ID" value="NZ_JACWMX010000004.1"/>
</dbReference>
<evidence type="ECO:0008006" key="4">
    <source>
        <dbReference type="Google" id="ProtNLM"/>
    </source>
</evidence>
<keyword evidence="1" id="KW-1133">Transmembrane helix</keyword>
<keyword evidence="3" id="KW-1185">Reference proteome</keyword>
<dbReference type="AlphaFoldDB" id="A0A926S281"/>
<name>A0A926S281_9SPHI</name>
<evidence type="ECO:0000256" key="1">
    <source>
        <dbReference type="SAM" id="Phobius"/>
    </source>
</evidence>
<dbReference type="Proteomes" id="UP000619078">
    <property type="component" value="Unassembled WGS sequence"/>
</dbReference>
<sequence length="78" mass="8450">MKNPFQKKDHTGLIATIAIGTLAAGALTYWFLSDSGQVSRKKAKKMLKDAAKNAAAEYGSKKVPFSKKSIKSVLDHVL</sequence>
<feature type="transmembrane region" description="Helical" evidence="1">
    <location>
        <begin position="12"/>
        <end position="32"/>
    </location>
</feature>
<proteinExistence type="predicted"/>
<reference evidence="2" key="1">
    <citation type="submission" date="2020-09" db="EMBL/GenBank/DDBJ databases">
        <title>Novel species of Mucilaginibacter isolated from a glacier on the Tibetan Plateau.</title>
        <authorList>
            <person name="Liu Q."/>
            <person name="Xin Y.-H."/>
        </authorList>
    </citation>
    <scope>NUCLEOTIDE SEQUENCE</scope>
    <source>
        <strain evidence="2">ZB1P21</strain>
    </source>
</reference>
<gene>
    <name evidence="2" type="ORF">IDJ76_10780</name>
</gene>
<accession>A0A926S281</accession>
<organism evidence="2 3">
    <name type="scientific">Mucilaginibacter glaciei</name>
    <dbReference type="NCBI Taxonomy" id="2772109"/>
    <lineage>
        <taxon>Bacteria</taxon>
        <taxon>Pseudomonadati</taxon>
        <taxon>Bacteroidota</taxon>
        <taxon>Sphingobacteriia</taxon>
        <taxon>Sphingobacteriales</taxon>
        <taxon>Sphingobacteriaceae</taxon>
        <taxon>Mucilaginibacter</taxon>
    </lineage>
</organism>
<dbReference type="EMBL" id="JACWMX010000004">
    <property type="protein sequence ID" value="MBD1393582.1"/>
    <property type="molecule type" value="Genomic_DNA"/>
</dbReference>
<keyword evidence="1" id="KW-0812">Transmembrane</keyword>
<evidence type="ECO:0000313" key="3">
    <source>
        <dbReference type="Proteomes" id="UP000619078"/>
    </source>
</evidence>
<protein>
    <recommendedName>
        <fullName evidence="4">YtxH domain-containing protein</fullName>
    </recommendedName>
</protein>
<evidence type="ECO:0000313" key="2">
    <source>
        <dbReference type="EMBL" id="MBD1393582.1"/>
    </source>
</evidence>
<keyword evidence="1" id="KW-0472">Membrane</keyword>
<comment type="caution">
    <text evidence="2">The sequence shown here is derived from an EMBL/GenBank/DDBJ whole genome shotgun (WGS) entry which is preliminary data.</text>
</comment>